<comment type="similarity">
    <text evidence="1 5">Belongs to the type-B carboxylesterase/lipase family.</text>
</comment>
<dbReference type="EMBL" id="LNIX01000004">
    <property type="protein sequence ID" value="OXA55197.1"/>
    <property type="molecule type" value="Genomic_DNA"/>
</dbReference>
<feature type="signal peptide" evidence="5">
    <location>
        <begin position="1"/>
        <end position="22"/>
    </location>
</feature>
<evidence type="ECO:0000259" key="6">
    <source>
        <dbReference type="Pfam" id="PF00135"/>
    </source>
</evidence>
<dbReference type="EC" id="3.1.1.-" evidence="5"/>
<accession>A0A226EDS8</accession>
<evidence type="ECO:0000313" key="8">
    <source>
        <dbReference type="Proteomes" id="UP000198287"/>
    </source>
</evidence>
<dbReference type="AlphaFoldDB" id="A0A226EDS8"/>
<keyword evidence="3 5" id="KW-0378">Hydrolase</keyword>
<evidence type="ECO:0000256" key="1">
    <source>
        <dbReference type="ARBA" id="ARBA00005964"/>
    </source>
</evidence>
<evidence type="ECO:0000256" key="3">
    <source>
        <dbReference type="ARBA" id="ARBA00022801"/>
    </source>
</evidence>
<dbReference type="InterPro" id="IPR019826">
    <property type="entry name" value="Carboxylesterase_B_AS"/>
</dbReference>
<dbReference type="OrthoDB" id="6846267at2759"/>
<name>A0A226EDS8_FOLCA</name>
<keyword evidence="5" id="KW-0732">Signal</keyword>
<dbReference type="STRING" id="158441.A0A226EDS8"/>
<dbReference type="OMA" id="PIKEHEK"/>
<comment type="caution">
    <text evidence="7">The sequence shown here is derived from an EMBL/GenBank/DDBJ whole genome shotgun (WGS) entry which is preliminary data.</text>
</comment>
<dbReference type="InterPro" id="IPR029058">
    <property type="entry name" value="AB_hydrolase_fold"/>
</dbReference>
<dbReference type="PANTHER" id="PTHR11559">
    <property type="entry name" value="CARBOXYLESTERASE"/>
    <property type="match status" value="1"/>
</dbReference>
<sequence>MKLFIFFGLLFLLGNYFETGSCDDGESDEEENLDTVTVEQGGLQGTRFTSRRNRTYYGFLGVPFGKVGERFANAEKADSWDGVKAVKTLPPPCFQYFSFTHQMVGVEDCLQLNVYSPKPKRGEQMPVMFFISPGGFQMGGASHFEAEYIMDQDVVFVSINFRMGALGFLNSGDGTVTGNMGLRDQVLALEWVKKNIKNFGGDSTKVTIWGLSAGGAAVDYLTISPMAKGLFHRAIAMSGSSLNPWAFQPHATEIAEQLATNAGCGDHPNWPEKVKCLRQKVPSEVVNAQLKLMKHGFDFEFLPMKFVPSVESDKVQGPRFLSDTPYNLLSKGEIVSKVPYMTGHVENEGAFFVATIVNSEKLMKELDTKWISMTPPLFFFDDLVTPTLQGGVSKAIRDFYLGGRPFDQATRKGFTDIYSDRLFNNGIAKGIQLRADHQPVYSYLVDYQGQHSLIQFDFGVKDRDGVGHADDLMYLFNKTFAGPDILLGTKDGEFSEKLLSLFVSFAKDGKPTSLWGNQQEWPTQEHNKPGKLSPVKLYKLDLEQTELLSDPWAPRRKFWDTLPIKEHEKVGMDDPKEEL</sequence>
<dbReference type="GO" id="GO:0052689">
    <property type="term" value="F:carboxylic ester hydrolase activity"/>
    <property type="evidence" value="ECO:0007669"/>
    <property type="project" value="UniProtKB-KW"/>
</dbReference>
<reference evidence="7 8" key="1">
    <citation type="submission" date="2015-12" db="EMBL/GenBank/DDBJ databases">
        <title>The genome of Folsomia candida.</title>
        <authorList>
            <person name="Faddeeva A."/>
            <person name="Derks M.F."/>
            <person name="Anvar Y."/>
            <person name="Smit S."/>
            <person name="Van Straalen N."/>
            <person name="Roelofs D."/>
        </authorList>
    </citation>
    <scope>NUCLEOTIDE SEQUENCE [LARGE SCALE GENOMIC DNA]</scope>
    <source>
        <strain evidence="7 8">VU population</strain>
        <tissue evidence="7">Whole body</tissue>
    </source>
</reference>
<evidence type="ECO:0000256" key="5">
    <source>
        <dbReference type="RuleBase" id="RU361235"/>
    </source>
</evidence>
<evidence type="ECO:0000256" key="2">
    <source>
        <dbReference type="ARBA" id="ARBA00022487"/>
    </source>
</evidence>
<dbReference type="Pfam" id="PF00135">
    <property type="entry name" value="COesterase"/>
    <property type="match status" value="1"/>
</dbReference>
<keyword evidence="4" id="KW-0325">Glycoprotein</keyword>
<protein>
    <recommendedName>
        <fullName evidence="5">Carboxylic ester hydrolase</fullName>
        <ecNumber evidence="5">3.1.1.-</ecNumber>
    </recommendedName>
</protein>
<dbReference type="PROSITE" id="PS00122">
    <property type="entry name" value="CARBOXYLESTERASE_B_1"/>
    <property type="match status" value="1"/>
</dbReference>
<proteinExistence type="inferred from homology"/>
<dbReference type="SUPFAM" id="SSF53474">
    <property type="entry name" value="alpha/beta-Hydrolases"/>
    <property type="match status" value="1"/>
</dbReference>
<organism evidence="7 8">
    <name type="scientific">Folsomia candida</name>
    <name type="common">Springtail</name>
    <dbReference type="NCBI Taxonomy" id="158441"/>
    <lineage>
        <taxon>Eukaryota</taxon>
        <taxon>Metazoa</taxon>
        <taxon>Ecdysozoa</taxon>
        <taxon>Arthropoda</taxon>
        <taxon>Hexapoda</taxon>
        <taxon>Collembola</taxon>
        <taxon>Entomobryomorpha</taxon>
        <taxon>Isotomoidea</taxon>
        <taxon>Isotomidae</taxon>
        <taxon>Proisotominae</taxon>
        <taxon>Folsomia</taxon>
    </lineage>
</organism>
<dbReference type="InterPro" id="IPR050309">
    <property type="entry name" value="Type-B_Carboxylest/Lipase"/>
</dbReference>
<dbReference type="InterPro" id="IPR002018">
    <property type="entry name" value="CarbesteraseB"/>
</dbReference>
<feature type="domain" description="Carboxylesterase type B" evidence="6">
    <location>
        <begin position="35"/>
        <end position="528"/>
    </location>
</feature>
<keyword evidence="2" id="KW-0719">Serine esterase</keyword>
<dbReference type="Proteomes" id="UP000198287">
    <property type="component" value="Unassembled WGS sequence"/>
</dbReference>
<evidence type="ECO:0000313" key="7">
    <source>
        <dbReference type="EMBL" id="OXA55197.1"/>
    </source>
</evidence>
<gene>
    <name evidence="7" type="ORF">Fcan01_08609</name>
</gene>
<dbReference type="Gene3D" id="3.40.50.1820">
    <property type="entry name" value="alpha/beta hydrolase"/>
    <property type="match status" value="1"/>
</dbReference>
<keyword evidence="8" id="KW-1185">Reference proteome</keyword>
<feature type="chain" id="PRO_5011809261" description="Carboxylic ester hydrolase" evidence="5">
    <location>
        <begin position="23"/>
        <end position="579"/>
    </location>
</feature>
<evidence type="ECO:0000256" key="4">
    <source>
        <dbReference type="ARBA" id="ARBA00023180"/>
    </source>
</evidence>